<dbReference type="VEuPathDB" id="FungiDB:BO70DRAFT_363754"/>
<organism evidence="3 4">
    <name type="scientific">Aspergillus heteromorphus CBS 117.55</name>
    <dbReference type="NCBI Taxonomy" id="1448321"/>
    <lineage>
        <taxon>Eukaryota</taxon>
        <taxon>Fungi</taxon>
        <taxon>Dikarya</taxon>
        <taxon>Ascomycota</taxon>
        <taxon>Pezizomycotina</taxon>
        <taxon>Eurotiomycetes</taxon>
        <taxon>Eurotiomycetidae</taxon>
        <taxon>Eurotiales</taxon>
        <taxon>Aspergillaceae</taxon>
        <taxon>Aspergillus</taxon>
        <taxon>Aspergillus subgen. Circumdati</taxon>
    </lineage>
</organism>
<dbReference type="OrthoDB" id="10032492at2759"/>
<comment type="caution">
    <text evidence="3">The sequence shown here is derived from an EMBL/GenBank/DDBJ whole genome shotgun (WGS) entry which is preliminary data.</text>
</comment>
<evidence type="ECO:0000256" key="1">
    <source>
        <dbReference type="SAM" id="Phobius"/>
    </source>
</evidence>
<gene>
    <name evidence="3" type="ORF">BO70DRAFT_363754</name>
</gene>
<dbReference type="EMBL" id="MSFL01000020">
    <property type="protein sequence ID" value="PWY76191.1"/>
    <property type="molecule type" value="Genomic_DNA"/>
</dbReference>
<dbReference type="InterPro" id="IPR019402">
    <property type="entry name" value="CWH43_N"/>
</dbReference>
<proteinExistence type="predicted"/>
<dbReference type="GeneID" id="37065886"/>
<dbReference type="AlphaFoldDB" id="A0A317VSA6"/>
<dbReference type="Pfam" id="PF10277">
    <property type="entry name" value="Frag1"/>
    <property type="match status" value="1"/>
</dbReference>
<dbReference type="STRING" id="1448321.A0A317VSA6"/>
<keyword evidence="1" id="KW-0812">Transmembrane</keyword>
<evidence type="ECO:0000313" key="3">
    <source>
        <dbReference type="EMBL" id="PWY76191.1"/>
    </source>
</evidence>
<keyword evidence="4" id="KW-1185">Reference proteome</keyword>
<accession>A0A317VSA6</accession>
<feature type="transmembrane region" description="Helical" evidence="1">
    <location>
        <begin position="68"/>
        <end position="89"/>
    </location>
</feature>
<feature type="domain" description="CWH43-like N-terminal" evidence="2">
    <location>
        <begin position="1"/>
        <end position="89"/>
    </location>
</feature>
<sequence length="144" mass="16215">MFLAGYLISAILICCEYWRLGIFYRSQHRVLLASFVIKLSFVIIEIALAIAFGVLGKKGGHYRNDAAVLEWVIALIFTFYVLSFVIDLLPSVRTRKHVPQGEKRLEMSRAEQTAAYPNGHATYEEPVTTDSAGPAANFYRGQRV</sequence>
<dbReference type="Proteomes" id="UP000247233">
    <property type="component" value="Unassembled WGS sequence"/>
</dbReference>
<dbReference type="RefSeq" id="XP_025397555.1">
    <property type="nucleotide sequence ID" value="XM_025543649.1"/>
</dbReference>
<reference evidence="3 4" key="1">
    <citation type="submission" date="2016-12" db="EMBL/GenBank/DDBJ databases">
        <title>The genomes of Aspergillus section Nigri reveals drivers in fungal speciation.</title>
        <authorList>
            <consortium name="DOE Joint Genome Institute"/>
            <person name="Vesth T.C."/>
            <person name="Nybo J."/>
            <person name="Theobald S."/>
            <person name="Brandl J."/>
            <person name="Frisvad J.C."/>
            <person name="Nielsen K.F."/>
            <person name="Lyhne E.K."/>
            <person name="Kogle M.E."/>
            <person name="Kuo A."/>
            <person name="Riley R."/>
            <person name="Clum A."/>
            <person name="Nolan M."/>
            <person name="Lipzen A."/>
            <person name="Salamov A."/>
            <person name="Henrissat B."/>
            <person name="Wiebenga A."/>
            <person name="De Vries R.P."/>
            <person name="Grigoriev I.V."/>
            <person name="Mortensen U.H."/>
            <person name="Andersen M.R."/>
            <person name="Baker S.E."/>
        </authorList>
    </citation>
    <scope>NUCLEOTIDE SEQUENCE [LARGE SCALE GENOMIC DNA]</scope>
    <source>
        <strain evidence="3 4">CBS 117.55</strain>
    </source>
</reference>
<keyword evidence="1" id="KW-0472">Membrane</keyword>
<protein>
    <recommendedName>
        <fullName evidence="2">CWH43-like N-terminal domain-containing protein</fullName>
    </recommendedName>
</protein>
<keyword evidence="1" id="KW-1133">Transmembrane helix</keyword>
<evidence type="ECO:0000313" key="4">
    <source>
        <dbReference type="Proteomes" id="UP000247233"/>
    </source>
</evidence>
<feature type="transmembrane region" description="Helical" evidence="1">
    <location>
        <begin position="6"/>
        <end position="24"/>
    </location>
</feature>
<name>A0A317VSA6_9EURO</name>
<feature type="transmembrane region" description="Helical" evidence="1">
    <location>
        <begin position="31"/>
        <end position="56"/>
    </location>
</feature>
<evidence type="ECO:0000259" key="2">
    <source>
        <dbReference type="Pfam" id="PF10277"/>
    </source>
</evidence>